<evidence type="ECO:0000313" key="3">
    <source>
        <dbReference type="EMBL" id="AOW41584.1"/>
    </source>
</evidence>
<accession>A0A0S3J4N9</accession>
<dbReference type="PANTHER" id="PTHR16955">
    <property type="entry name" value="METASTASIS-SUPPRESSOR KISS-1"/>
    <property type="match status" value="1"/>
</dbReference>
<evidence type="ECO:0000256" key="1">
    <source>
        <dbReference type="SAM" id="SignalP"/>
    </source>
</evidence>
<proteinExistence type="evidence at transcript level"/>
<dbReference type="EMBL" id="KT257658">
    <property type="protein sequence ID" value="ALR73048.1"/>
    <property type="molecule type" value="mRNA"/>
</dbReference>
<reference evidence="2" key="1">
    <citation type="submission" date="2015-07" db="EMBL/GenBank/DDBJ databases">
        <title>Characterisation and expression analysis of kisspeptin-1 from Amur sturgeon (Acipenser schrenckii).</title>
        <authorList>
            <person name="Zhang Y."/>
            <person name="Jin S."/>
        </authorList>
    </citation>
    <scope>NUCLEOTIDE SEQUENCE</scope>
</reference>
<dbReference type="GO" id="GO:0007204">
    <property type="term" value="P:positive regulation of cytosolic calcium ion concentration"/>
    <property type="evidence" value="ECO:0007669"/>
    <property type="project" value="TreeGrafter"/>
</dbReference>
<dbReference type="PANTHER" id="PTHR16955:SF6">
    <property type="entry name" value="METASTASIS-SUPPRESSOR KISS-1"/>
    <property type="match status" value="1"/>
</dbReference>
<dbReference type="GO" id="GO:0007186">
    <property type="term" value="P:G protein-coupled receptor signaling pathway"/>
    <property type="evidence" value="ECO:0007669"/>
    <property type="project" value="TreeGrafter"/>
</dbReference>
<dbReference type="Pfam" id="PF15152">
    <property type="entry name" value="Kisspeptin"/>
    <property type="match status" value="1"/>
</dbReference>
<feature type="signal peptide" evidence="1">
    <location>
        <begin position="1"/>
        <end position="15"/>
    </location>
</feature>
<dbReference type="InterPro" id="IPR020207">
    <property type="entry name" value="Metastasis-suppressor_KiSS-1"/>
</dbReference>
<keyword evidence="1" id="KW-0732">Signal</keyword>
<dbReference type="AlphaFoldDB" id="A0A0S3J4N9"/>
<organism evidence="2">
    <name type="scientific">Acipenser schrenckii</name>
    <name type="common">Amur sturgeon</name>
    <dbReference type="NCBI Taxonomy" id="111304"/>
    <lineage>
        <taxon>Eukaryota</taxon>
        <taxon>Metazoa</taxon>
        <taxon>Chordata</taxon>
        <taxon>Craniata</taxon>
        <taxon>Vertebrata</taxon>
        <taxon>Euteleostomi</taxon>
        <taxon>Actinopterygii</taxon>
        <taxon>Chondrostei</taxon>
        <taxon>Acipenseriformes</taxon>
        <taxon>Acipenseridae</taxon>
        <taxon>Acipenser</taxon>
    </lineage>
</organism>
<dbReference type="GO" id="GO:0031773">
    <property type="term" value="F:kisspeptin receptor binding"/>
    <property type="evidence" value="ECO:0007669"/>
    <property type="project" value="TreeGrafter"/>
</dbReference>
<protein>
    <submittedName>
        <fullName evidence="3">KISS1</fullName>
    </submittedName>
    <submittedName>
        <fullName evidence="2">Kisspeptin-1</fullName>
    </submittedName>
</protein>
<sequence length="130" mass="14286">MSLLMLPLLVLLVRAQQGEPLGAGPPISHPKPAGELLKLLMRDMLSEKKVSSSWGTPLSPGRAPMSLASLLFRAELPLKERPTPVRPIPPAEKRQKDLSSYNWNSFGLRYGKRQAGLLAQRAAEANRNPN</sequence>
<name>A0A0S3J4N9_ACISC</name>
<reference evidence="3" key="2">
    <citation type="journal article" date="2016" name="Gene">
        <title>Identification of genes in the hypothalamus-pituitary-gonad axis in the brain of Amur sturgeons (Acipenser schrenckii) by comparative transcriptome analysis in relation to kisspeptin treatment.</title>
        <authorList>
            <person name="Jin S."/>
            <person name="Sun D."/>
            <person name="Xi Q."/>
            <person name="Dong X."/>
            <person name="Song D."/>
            <person name="Fu H."/>
            <person name="Zhang Y."/>
        </authorList>
    </citation>
    <scope>NUCLEOTIDE SEQUENCE</scope>
</reference>
<dbReference type="EMBL" id="KX765184">
    <property type="protein sequence ID" value="AOW41584.1"/>
    <property type="molecule type" value="mRNA"/>
</dbReference>
<evidence type="ECO:0000313" key="2">
    <source>
        <dbReference type="EMBL" id="ALR73048.1"/>
    </source>
</evidence>
<feature type="chain" id="PRO_5011865801" evidence="1">
    <location>
        <begin position="16"/>
        <end position="130"/>
    </location>
</feature>